<dbReference type="Gene3D" id="3.40.50.150">
    <property type="entry name" value="Vaccinia Virus protein VP39"/>
    <property type="match status" value="1"/>
</dbReference>
<reference evidence="1" key="1">
    <citation type="submission" date="2019-06" db="EMBL/GenBank/DDBJ databases">
        <authorList>
            <person name="Le Quere A."/>
            <person name="Colella S."/>
        </authorList>
    </citation>
    <scope>NUCLEOTIDE SEQUENCE</scope>
    <source>
        <strain evidence="1">EmedicaeMD41</strain>
    </source>
</reference>
<accession>A0A508X3V1</accession>
<evidence type="ECO:0008006" key="2">
    <source>
        <dbReference type="Google" id="ProtNLM"/>
    </source>
</evidence>
<protein>
    <recommendedName>
        <fullName evidence="2">DNA (cytosine-5-)-methyltransferase</fullName>
    </recommendedName>
</protein>
<dbReference type="EMBL" id="CABFNB010000129">
    <property type="protein sequence ID" value="VTZ64464.1"/>
    <property type="molecule type" value="Genomic_DNA"/>
</dbReference>
<sequence length="56" mass="6626">MVQELRRFGGKVEFHEMRAGDYGAPTIRKRLFVIIRFDGKPIVWPEPTHGKLRTRM</sequence>
<dbReference type="InterPro" id="IPR029063">
    <property type="entry name" value="SAM-dependent_MTases_sf"/>
</dbReference>
<dbReference type="Proteomes" id="UP000507954">
    <property type="component" value="Unassembled WGS sequence"/>
</dbReference>
<organism evidence="1">
    <name type="scientific">Sinorhizobium medicae</name>
    <dbReference type="NCBI Taxonomy" id="110321"/>
    <lineage>
        <taxon>Bacteria</taxon>
        <taxon>Pseudomonadati</taxon>
        <taxon>Pseudomonadota</taxon>
        <taxon>Alphaproteobacteria</taxon>
        <taxon>Hyphomicrobiales</taxon>
        <taxon>Rhizobiaceae</taxon>
        <taxon>Sinorhizobium/Ensifer group</taxon>
        <taxon>Sinorhizobium</taxon>
    </lineage>
</organism>
<dbReference type="AlphaFoldDB" id="A0A508X3V1"/>
<gene>
    <name evidence="1" type="ORF">EMEDMD4_600010</name>
</gene>
<evidence type="ECO:0000313" key="1">
    <source>
        <dbReference type="EMBL" id="VTZ64464.1"/>
    </source>
</evidence>
<proteinExistence type="predicted"/>
<name>A0A508X3V1_9HYPH</name>
<dbReference type="SUPFAM" id="SSF53335">
    <property type="entry name" value="S-adenosyl-L-methionine-dependent methyltransferases"/>
    <property type="match status" value="1"/>
</dbReference>